<dbReference type="CDD" id="cd00093">
    <property type="entry name" value="HTH_XRE"/>
    <property type="match status" value="1"/>
</dbReference>
<feature type="region of interest" description="Disordered" evidence="3">
    <location>
        <begin position="434"/>
        <end position="477"/>
    </location>
</feature>
<proteinExistence type="inferred from homology"/>
<dbReference type="InterPro" id="IPR058913">
    <property type="entry name" value="Integrase_dom_put"/>
</dbReference>
<dbReference type="EMBL" id="JBANRG010000108">
    <property type="protein sequence ID" value="KAK7435347.1"/>
    <property type="molecule type" value="Genomic_DNA"/>
</dbReference>
<dbReference type="SUPFAM" id="SSF47413">
    <property type="entry name" value="lambda repressor-like DNA-binding domains"/>
    <property type="match status" value="1"/>
</dbReference>
<feature type="compositionally biased region" description="Acidic residues" evidence="3">
    <location>
        <begin position="436"/>
        <end position="477"/>
    </location>
</feature>
<organism evidence="5 6">
    <name type="scientific">Marasmiellus scandens</name>
    <dbReference type="NCBI Taxonomy" id="2682957"/>
    <lineage>
        <taxon>Eukaryota</taxon>
        <taxon>Fungi</taxon>
        <taxon>Dikarya</taxon>
        <taxon>Basidiomycota</taxon>
        <taxon>Agaricomycotina</taxon>
        <taxon>Agaricomycetes</taxon>
        <taxon>Agaricomycetidae</taxon>
        <taxon>Agaricales</taxon>
        <taxon>Marasmiineae</taxon>
        <taxon>Omphalotaceae</taxon>
        <taxon>Marasmiellus</taxon>
    </lineage>
</organism>
<evidence type="ECO:0000313" key="5">
    <source>
        <dbReference type="EMBL" id="KAK7435347.1"/>
    </source>
</evidence>
<dbReference type="InterPro" id="IPR010982">
    <property type="entry name" value="Lambda_DNA-bd_dom_sf"/>
</dbReference>
<evidence type="ECO:0000256" key="1">
    <source>
        <dbReference type="ARBA" id="ARBA00009802"/>
    </source>
</evidence>
<protein>
    <recommendedName>
        <fullName evidence="4">Integrase core domain-containing protein</fullName>
    </recommendedName>
</protein>
<dbReference type="Proteomes" id="UP001498398">
    <property type="component" value="Unassembled WGS sequence"/>
</dbReference>
<accession>A0ABR1IKN4</accession>
<name>A0ABR1IKN4_9AGAR</name>
<gene>
    <name evidence="5" type="ORF">VKT23_019698</name>
</gene>
<evidence type="ECO:0000256" key="2">
    <source>
        <dbReference type="ARBA" id="ARBA00035107"/>
    </source>
</evidence>
<evidence type="ECO:0000256" key="3">
    <source>
        <dbReference type="SAM" id="MobiDB-lite"/>
    </source>
</evidence>
<evidence type="ECO:0000313" key="6">
    <source>
        <dbReference type="Proteomes" id="UP001498398"/>
    </source>
</evidence>
<keyword evidence="6" id="KW-1185">Reference proteome</keyword>
<comment type="caution">
    <text evidence="5">The sequence shown here is derived from an EMBL/GenBank/DDBJ whole genome shotgun (WGS) entry which is preliminary data.</text>
</comment>
<dbReference type="InterPro" id="IPR001387">
    <property type="entry name" value="Cro/C1-type_HTH"/>
</dbReference>
<dbReference type="PANTHER" id="PTHR46791:SF5">
    <property type="entry name" value="CLR5 DOMAIN-CONTAINING PROTEIN-RELATED"/>
    <property type="match status" value="1"/>
</dbReference>
<evidence type="ECO:0000259" key="4">
    <source>
        <dbReference type="Pfam" id="PF24764"/>
    </source>
</evidence>
<feature type="domain" description="Integrase core" evidence="4">
    <location>
        <begin position="245"/>
        <end position="414"/>
    </location>
</feature>
<reference evidence="5 6" key="1">
    <citation type="submission" date="2024-01" db="EMBL/GenBank/DDBJ databases">
        <title>A draft genome for the cacao thread blight pathogen Marasmiellus scandens.</title>
        <authorList>
            <person name="Baruah I.K."/>
            <person name="Leung J."/>
            <person name="Bukari Y."/>
            <person name="Amoako-Attah I."/>
            <person name="Meinhardt L.W."/>
            <person name="Bailey B.A."/>
            <person name="Cohen S.P."/>
        </authorList>
    </citation>
    <scope>NUCLEOTIDE SEQUENCE [LARGE SCALE GENOMIC DNA]</scope>
    <source>
        <strain evidence="5 6">GH-19</strain>
    </source>
</reference>
<dbReference type="PANTHER" id="PTHR46791">
    <property type="entry name" value="EXPRESSED PROTEIN"/>
    <property type="match status" value="1"/>
</dbReference>
<dbReference type="Pfam" id="PF24764">
    <property type="entry name" value="rva_4"/>
    <property type="match status" value="1"/>
</dbReference>
<comment type="similarity">
    <text evidence="1">Belongs to the MBF1 family.</text>
</comment>
<sequence>MSADDIPSLPLPSSCGHQAWPANIAQAASILTTNYRSAMQAVEMDIDAQRLAYHLECLTDDTFPLLIAFEQTIGNYPALQPWFHNVVQLFVDLFDTLCTIADQSRGDDNKILPVSAINLERSGKPGRPRKVPDPKILEEAFSSDRNISQTQLASVLGIHRHTLSKYLKENNISAGFSTISDEELDRLVGEYRSKNPQAGVRYLRGHLRSEHKLRVQKARISESIQRVDPLGSILRSYSTTRRRQYRVSRPNALWHMDGHHKLIRWGIVLHGIIDGFCRTASCDAAVEKYGLPSRARGDRGGENQKVAVEMIVKRGLNRGSFLWGKSTRNSRIERLWVEVGGRFARMWRAFFYRLEALHALNHNDENHLWLLHTLFLQEINQDCEKFCKEWNSHPVSGEGHDQSPNDMRFLGRLQYGEYEDCPDIAENLIQQYYGADSDDESEVEDGTDYYDSEDEEVDESDELENVEYEESEESDEDLLQQVEGDVARRIKSQFHHAPVAVPKHSDPFSPRQKAHFYRILESCISENLLPSGYNVQEDEWGEHGYPTIEVLRSGRRGTKELRIALPVNEWLPRACLWVQSLVCMEEALRY</sequence>
<comment type="function">
    <text evidence="2">Transcriptional coactivator that stimulates GCN4-dependent transcriptional activity by bridging the DNA-binding region of GCN4 and TBP (SPT15), thereby recruiting TBP to GCN4-bound promoters. Involved in induction of the ribosome quality control (RQC) pathway; a pathway that degrades nascent peptide chains during problematic translation. Required to prevent stalled ribosomes from frameshifting.</text>
</comment>